<evidence type="ECO:0000313" key="1">
    <source>
        <dbReference type="EMBL" id="SNT40191.1"/>
    </source>
</evidence>
<gene>
    <name evidence="1" type="ORF">SAMN05421642_11747</name>
</gene>
<protein>
    <submittedName>
        <fullName evidence="1">Uncharacterized protein</fullName>
    </submittedName>
</protein>
<name>A0A239MC78_9NOCA</name>
<dbReference type="EMBL" id="FZOW01000017">
    <property type="protein sequence ID" value="SNT40191.1"/>
    <property type="molecule type" value="Genomic_DNA"/>
</dbReference>
<sequence>MLTATWNPSRGVEVTHADLPDPWLRALDRLSHDLHVRQYGGDIEHIDWVAEYDPDGGAVWLRSSVTIVGQRAGGLGGNGMGASMDAHEDVALCSMADLVQTEVAEVGTAWPWGDAGGFMSPALVDEAAVWVDKGGNTIRIGDLADVG</sequence>
<dbReference type="Proteomes" id="UP000198327">
    <property type="component" value="Unassembled WGS sequence"/>
</dbReference>
<keyword evidence="2" id="KW-1185">Reference proteome</keyword>
<evidence type="ECO:0000313" key="2">
    <source>
        <dbReference type="Proteomes" id="UP000198327"/>
    </source>
</evidence>
<proteinExistence type="predicted"/>
<dbReference type="AlphaFoldDB" id="A0A239MC78"/>
<accession>A0A239MC78</accession>
<organism evidence="1 2">
    <name type="scientific">Rhodococcoides kyotonense</name>
    <dbReference type="NCBI Taxonomy" id="398843"/>
    <lineage>
        <taxon>Bacteria</taxon>
        <taxon>Bacillati</taxon>
        <taxon>Actinomycetota</taxon>
        <taxon>Actinomycetes</taxon>
        <taxon>Mycobacteriales</taxon>
        <taxon>Nocardiaceae</taxon>
        <taxon>Rhodococcoides</taxon>
    </lineage>
</organism>
<reference evidence="2" key="1">
    <citation type="submission" date="2017-06" db="EMBL/GenBank/DDBJ databases">
        <authorList>
            <person name="Varghese N."/>
            <person name="Submissions S."/>
        </authorList>
    </citation>
    <scope>NUCLEOTIDE SEQUENCE [LARGE SCALE GENOMIC DNA]</scope>
    <source>
        <strain evidence="2">JCM 23211</strain>
    </source>
</reference>